<name>A0AC59YTK6_RANTA</name>
<protein>
    <submittedName>
        <fullName evidence="1">Uncharacterized protein</fullName>
    </submittedName>
</protein>
<evidence type="ECO:0000313" key="1">
    <source>
        <dbReference type="EMBL" id="CAM9944151.1"/>
    </source>
</evidence>
<reference evidence="1" key="1">
    <citation type="submission" date="2023-05" db="EMBL/GenBank/DDBJ databases">
        <authorList>
            <consortium name="ELIXIR-Norway"/>
        </authorList>
    </citation>
    <scope>NUCLEOTIDE SEQUENCE</scope>
</reference>
<gene>
    <name evidence="1" type="ORF">MRATA1EN22A_LOCUS9730</name>
</gene>
<dbReference type="Proteomes" id="UP001162501">
    <property type="component" value="Chromosome 2"/>
</dbReference>
<evidence type="ECO:0000313" key="2">
    <source>
        <dbReference type="Proteomes" id="UP001162501"/>
    </source>
</evidence>
<dbReference type="EMBL" id="OX596086">
    <property type="protein sequence ID" value="CAM9944151.1"/>
    <property type="molecule type" value="Genomic_DNA"/>
</dbReference>
<sequence>MSAPAGLSNLPPAEALWEASPSSSGGAHRTSLLPCLPPPCHRGSQPRTREVSPAIQLLRRDVHVCTFSWAFSRCWDHIPRPRAVVFSCLLYSPPCADKKCRARLGLTDP</sequence>
<proteinExistence type="predicted"/>
<organism evidence="1 2">
    <name type="scientific">Rangifer tarandus platyrhynchus</name>
    <name type="common">Svalbard reindeer</name>
    <dbReference type="NCBI Taxonomy" id="3082113"/>
    <lineage>
        <taxon>Eukaryota</taxon>
        <taxon>Metazoa</taxon>
        <taxon>Chordata</taxon>
        <taxon>Craniata</taxon>
        <taxon>Vertebrata</taxon>
        <taxon>Euteleostomi</taxon>
        <taxon>Mammalia</taxon>
        <taxon>Eutheria</taxon>
        <taxon>Laurasiatheria</taxon>
        <taxon>Artiodactyla</taxon>
        <taxon>Ruminantia</taxon>
        <taxon>Pecora</taxon>
        <taxon>Cervidae</taxon>
        <taxon>Odocoileinae</taxon>
        <taxon>Rangifer</taxon>
    </lineage>
</organism>
<accession>A0AC59YTK6</accession>
<reference evidence="1" key="2">
    <citation type="submission" date="2025-03" db="EMBL/GenBank/DDBJ databases">
        <authorList>
            <consortium name="ELIXIR-Norway"/>
            <consortium name="Elixir Norway"/>
        </authorList>
    </citation>
    <scope>NUCLEOTIDE SEQUENCE</scope>
</reference>